<comment type="caution">
    <text evidence="1">The sequence shown here is derived from an EMBL/GenBank/DDBJ whole genome shotgun (WGS) entry which is preliminary data.</text>
</comment>
<evidence type="ECO:0000313" key="1">
    <source>
        <dbReference type="EMBL" id="TCQ02933.1"/>
    </source>
</evidence>
<accession>A0A4R2U5F8</accession>
<reference evidence="1 2" key="1">
    <citation type="submission" date="2019-03" db="EMBL/GenBank/DDBJ databases">
        <title>Genomic Encyclopedia of Type Strains, Phase IV (KMG-IV): sequencing the most valuable type-strain genomes for metagenomic binning, comparative biology and taxonomic classification.</title>
        <authorList>
            <person name="Goeker M."/>
        </authorList>
    </citation>
    <scope>NUCLEOTIDE SEQUENCE [LARGE SCALE GENOMIC DNA]</scope>
    <source>
        <strain evidence="1 2">DSM 100013</strain>
    </source>
</reference>
<sequence length="147" mass="16912">MRKQEQEITDEFELRDIINKGKYAIITMSKNNEQYIVTLSYGYDGINNNLYFHTGTKGLKLDFIQSNPNVCATIIDDMGYINGECGHEYRSIVMVGKMSIMEDMNEKKHGMEIVLNHLEQAPTIIKERVLKNDEAYNSIVVLKLEIS</sequence>
<evidence type="ECO:0008006" key="3">
    <source>
        <dbReference type="Google" id="ProtNLM"/>
    </source>
</evidence>
<proteinExistence type="predicted"/>
<dbReference type="InterPro" id="IPR024747">
    <property type="entry name" value="Pyridox_Oxase-rel"/>
</dbReference>
<name>A0A4R2U5F8_9FIRM</name>
<dbReference type="PANTHER" id="PTHR34071:SF2">
    <property type="entry name" value="FLAVIN-NUCLEOTIDE-BINDING PROTEIN"/>
    <property type="match status" value="1"/>
</dbReference>
<dbReference type="InterPro" id="IPR012349">
    <property type="entry name" value="Split_barrel_FMN-bd"/>
</dbReference>
<dbReference type="Gene3D" id="2.30.110.10">
    <property type="entry name" value="Electron Transport, Fmn-binding Protein, Chain A"/>
    <property type="match status" value="1"/>
</dbReference>
<evidence type="ECO:0000313" key="2">
    <source>
        <dbReference type="Proteomes" id="UP000295504"/>
    </source>
</evidence>
<dbReference type="EMBL" id="SLYC01000012">
    <property type="protein sequence ID" value="TCQ02933.1"/>
    <property type="molecule type" value="Genomic_DNA"/>
</dbReference>
<dbReference type="SUPFAM" id="SSF50475">
    <property type="entry name" value="FMN-binding split barrel"/>
    <property type="match status" value="1"/>
</dbReference>
<dbReference type="Pfam" id="PF12900">
    <property type="entry name" value="Pyridox_ox_2"/>
    <property type="match status" value="1"/>
</dbReference>
<dbReference type="RefSeq" id="WP_243098203.1">
    <property type="nucleotide sequence ID" value="NZ_SLYC01000012.1"/>
</dbReference>
<keyword evidence="2" id="KW-1185">Reference proteome</keyword>
<protein>
    <recommendedName>
        <fullName evidence="3">Pyridoxamine 5'-phosphate oxidase</fullName>
    </recommendedName>
</protein>
<dbReference type="PANTHER" id="PTHR34071">
    <property type="entry name" value="5-NITROIMIDAZOLE ANTIBIOTICS RESISTANCE PROTEIN, NIMA-FAMILY-RELATED PROTEIN-RELATED"/>
    <property type="match status" value="1"/>
</dbReference>
<organism evidence="1 2">
    <name type="scientific">Serpentinicella alkaliphila</name>
    <dbReference type="NCBI Taxonomy" id="1734049"/>
    <lineage>
        <taxon>Bacteria</taxon>
        <taxon>Bacillati</taxon>
        <taxon>Bacillota</taxon>
        <taxon>Clostridia</taxon>
        <taxon>Peptostreptococcales</taxon>
        <taxon>Natronincolaceae</taxon>
        <taxon>Serpentinicella</taxon>
    </lineage>
</organism>
<dbReference type="AlphaFoldDB" id="A0A4R2U5F8"/>
<dbReference type="Proteomes" id="UP000295504">
    <property type="component" value="Unassembled WGS sequence"/>
</dbReference>
<gene>
    <name evidence="1" type="ORF">EDD79_101263</name>
</gene>